<gene>
    <name evidence="2" type="ORF">ACFFLS_01100</name>
</gene>
<dbReference type="EMBL" id="JBHLYW010000001">
    <property type="protein sequence ID" value="MFC0075621.1"/>
    <property type="molecule type" value="Genomic_DNA"/>
</dbReference>
<evidence type="ECO:0000313" key="2">
    <source>
        <dbReference type="EMBL" id="MFC0075621.1"/>
    </source>
</evidence>
<feature type="transmembrane region" description="Helical" evidence="1">
    <location>
        <begin position="121"/>
        <end position="139"/>
    </location>
</feature>
<keyword evidence="3" id="KW-1185">Reference proteome</keyword>
<organism evidence="2 3">
    <name type="scientific">Flavobacterium procerum</name>
    <dbReference type="NCBI Taxonomy" id="1455569"/>
    <lineage>
        <taxon>Bacteria</taxon>
        <taxon>Pseudomonadati</taxon>
        <taxon>Bacteroidota</taxon>
        <taxon>Flavobacteriia</taxon>
        <taxon>Flavobacteriales</taxon>
        <taxon>Flavobacteriaceae</taxon>
        <taxon>Flavobacterium</taxon>
    </lineage>
</organism>
<keyword evidence="1" id="KW-0472">Membrane</keyword>
<keyword evidence="1" id="KW-0812">Transmembrane</keyword>
<evidence type="ECO:0000256" key="1">
    <source>
        <dbReference type="SAM" id="Phobius"/>
    </source>
</evidence>
<name>A0ABV6BJJ2_9FLAO</name>
<sequence>MMYSKQIKFVTIVLSLLLLLFSLTQNALIVNYGGETKTGASFDYFFMGAIAFMGGGLFEEIIWLANPLCLCAIIYFWKNDPRAISLSLLASALAVSFSFWSEILGAESGAMAKIISFELGYYLWISSILILTIGILIHYKMTVKGSLQS</sequence>
<dbReference type="RefSeq" id="WP_379683711.1">
    <property type="nucleotide sequence ID" value="NZ_JBHLYW010000001.1"/>
</dbReference>
<dbReference type="Proteomes" id="UP001589734">
    <property type="component" value="Unassembled WGS sequence"/>
</dbReference>
<accession>A0ABV6BJJ2</accession>
<keyword evidence="1" id="KW-1133">Transmembrane helix</keyword>
<feature type="transmembrane region" description="Helical" evidence="1">
    <location>
        <begin position="83"/>
        <end position="101"/>
    </location>
</feature>
<comment type="caution">
    <text evidence="2">The sequence shown here is derived from an EMBL/GenBank/DDBJ whole genome shotgun (WGS) entry which is preliminary data.</text>
</comment>
<proteinExistence type="predicted"/>
<protein>
    <submittedName>
        <fullName evidence="2">Uncharacterized protein</fullName>
    </submittedName>
</protein>
<reference evidence="2 3" key="1">
    <citation type="submission" date="2024-09" db="EMBL/GenBank/DDBJ databases">
        <authorList>
            <person name="Sun Q."/>
            <person name="Mori K."/>
        </authorList>
    </citation>
    <scope>NUCLEOTIDE SEQUENCE [LARGE SCALE GENOMIC DNA]</scope>
    <source>
        <strain evidence="2 3">CGMCC 1.12926</strain>
    </source>
</reference>
<evidence type="ECO:0000313" key="3">
    <source>
        <dbReference type="Proteomes" id="UP001589734"/>
    </source>
</evidence>
<feature type="transmembrane region" description="Helical" evidence="1">
    <location>
        <begin position="50"/>
        <end position="76"/>
    </location>
</feature>